<reference evidence="2 3" key="1">
    <citation type="journal article" date="2018" name="Cell">
        <title>The Chara Genome: Secondary Complexity and Implications for Plant Terrestrialization.</title>
        <authorList>
            <person name="Nishiyama T."/>
            <person name="Sakayama H."/>
            <person name="Vries J.D."/>
            <person name="Buschmann H."/>
            <person name="Saint-Marcoux D."/>
            <person name="Ullrich K.K."/>
            <person name="Haas F.B."/>
            <person name="Vanderstraeten L."/>
            <person name="Becker D."/>
            <person name="Lang D."/>
            <person name="Vosolsobe S."/>
            <person name="Rombauts S."/>
            <person name="Wilhelmsson P.K.I."/>
            <person name="Janitza P."/>
            <person name="Kern R."/>
            <person name="Heyl A."/>
            <person name="Rumpler F."/>
            <person name="Villalobos L.I.A.C."/>
            <person name="Clay J.M."/>
            <person name="Skokan R."/>
            <person name="Toyoda A."/>
            <person name="Suzuki Y."/>
            <person name="Kagoshima H."/>
            <person name="Schijlen E."/>
            <person name="Tajeshwar N."/>
            <person name="Catarino B."/>
            <person name="Hetherington A.J."/>
            <person name="Saltykova A."/>
            <person name="Bonnot C."/>
            <person name="Breuninger H."/>
            <person name="Symeonidi A."/>
            <person name="Radhakrishnan G.V."/>
            <person name="Van Nieuwerburgh F."/>
            <person name="Deforce D."/>
            <person name="Chang C."/>
            <person name="Karol K.G."/>
            <person name="Hedrich R."/>
            <person name="Ulvskov P."/>
            <person name="Glockner G."/>
            <person name="Delwiche C.F."/>
            <person name="Petrasek J."/>
            <person name="Van de Peer Y."/>
            <person name="Friml J."/>
            <person name="Beilby M."/>
            <person name="Dolan L."/>
            <person name="Kohara Y."/>
            <person name="Sugano S."/>
            <person name="Fujiyama A."/>
            <person name="Delaux P.-M."/>
            <person name="Quint M."/>
            <person name="TheiBen G."/>
            <person name="Hagemann M."/>
            <person name="Harholt J."/>
            <person name="Dunand C."/>
            <person name="Zachgo S."/>
            <person name="Langdale J."/>
            <person name="Maumus F."/>
            <person name="Straeten D.V.D."/>
            <person name="Gould S.B."/>
            <person name="Rensing S.A."/>
        </authorList>
    </citation>
    <scope>NUCLEOTIDE SEQUENCE [LARGE SCALE GENOMIC DNA]</scope>
    <source>
        <strain evidence="2 3">S276</strain>
    </source>
</reference>
<sequence>MHDACDDTVAGHGRAVGAKRCRAGTGGSGYSSSSDYHRGAASGRGVEGPQAVPVHFDIGRRSDGVSASLQKGLHAGGKMQGPKGKFRGFRSDGFYVGMSDIHFKNMCDTRTGDDYSDGTGAVAFAFNGKIRATRCVFESNKALTAGALAVRDSAILVSDFQFRNNRAVQLAGAIRVFSGGAGTVRRSVFSGNSAGMSGGAARVYQDGLNVVGCRFHGNSARNGDGGAVNFGGDSWSVISRSEFVGNSARNGSGGAVEVEGETAYDNINFCSCTFRGNNAKTRGSFNVDISADTQVTFCRNKPQGLRIVKPGKAGVNCTFCAKPVYWDNKESV</sequence>
<dbReference type="Proteomes" id="UP000265515">
    <property type="component" value="Unassembled WGS sequence"/>
</dbReference>
<evidence type="ECO:0008006" key="4">
    <source>
        <dbReference type="Google" id="ProtNLM"/>
    </source>
</evidence>
<name>A0A388KS18_CHABU</name>
<accession>A0A388KS18</accession>
<feature type="region of interest" description="Disordered" evidence="1">
    <location>
        <begin position="21"/>
        <end position="48"/>
    </location>
</feature>
<dbReference type="SUPFAM" id="SSF51126">
    <property type="entry name" value="Pectin lyase-like"/>
    <property type="match status" value="1"/>
</dbReference>
<dbReference type="InterPro" id="IPR011050">
    <property type="entry name" value="Pectin_lyase_fold/virulence"/>
</dbReference>
<dbReference type="Gene3D" id="2.160.20.10">
    <property type="entry name" value="Single-stranded right-handed beta-helix, Pectin lyase-like"/>
    <property type="match status" value="1"/>
</dbReference>
<gene>
    <name evidence="2" type="ORF">CBR_g12404</name>
</gene>
<dbReference type="Gramene" id="GBG72837">
    <property type="protein sequence ID" value="GBG72837"/>
    <property type="gene ID" value="CBR_g12404"/>
</dbReference>
<protein>
    <recommendedName>
        <fullName evidence="4">Right handed beta helix domain-containing protein</fullName>
    </recommendedName>
</protein>
<dbReference type="EMBL" id="BFEA01000172">
    <property type="protein sequence ID" value="GBG72837.1"/>
    <property type="molecule type" value="Genomic_DNA"/>
</dbReference>
<dbReference type="PANTHER" id="PTHR11319">
    <property type="entry name" value="G PROTEIN-COUPLED RECEPTOR-RELATED"/>
    <property type="match status" value="1"/>
</dbReference>
<evidence type="ECO:0000256" key="1">
    <source>
        <dbReference type="SAM" id="MobiDB-lite"/>
    </source>
</evidence>
<comment type="caution">
    <text evidence="2">The sequence shown here is derived from an EMBL/GenBank/DDBJ whole genome shotgun (WGS) entry which is preliminary data.</text>
</comment>
<keyword evidence="3" id="KW-1185">Reference proteome</keyword>
<evidence type="ECO:0000313" key="3">
    <source>
        <dbReference type="Proteomes" id="UP000265515"/>
    </source>
</evidence>
<evidence type="ECO:0000313" key="2">
    <source>
        <dbReference type="EMBL" id="GBG72837.1"/>
    </source>
</evidence>
<proteinExistence type="predicted"/>
<dbReference type="InterPro" id="IPR012334">
    <property type="entry name" value="Pectin_lyas_fold"/>
</dbReference>
<organism evidence="2 3">
    <name type="scientific">Chara braunii</name>
    <name type="common">Braun's stonewort</name>
    <dbReference type="NCBI Taxonomy" id="69332"/>
    <lineage>
        <taxon>Eukaryota</taxon>
        <taxon>Viridiplantae</taxon>
        <taxon>Streptophyta</taxon>
        <taxon>Charophyceae</taxon>
        <taxon>Charales</taxon>
        <taxon>Characeae</taxon>
        <taxon>Chara</taxon>
    </lineage>
</organism>
<dbReference type="PANTHER" id="PTHR11319:SF35">
    <property type="entry name" value="OUTER MEMBRANE PROTEIN PMPC-RELATED"/>
    <property type="match status" value="1"/>
</dbReference>
<dbReference type="AlphaFoldDB" id="A0A388KS18"/>